<gene>
    <name evidence="1" type="ORF">C486_05634</name>
</gene>
<evidence type="ECO:0000313" key="2">
    <source>
        <dbReference type="Proteomes" id="UP000011592"/>
    </source>
</evidence>
<organism evidence="1 2">
    <name type="scientific">Natrinema gari JCM 14663</name>
    <dbReference type="NCBI Taxonomy" id="1230459"/>
    <lineage>
        <taxon>Archaea</taxon>
        <taxon>Methanobacteriati</taxon>
        <taxon>Methanobacteriota</taxon>
        <taxon>Stenosarchaea group</taxon>
        <taxon>Halobacteria</taxon>
        <taxon>Halobacteriales</taxon>
        <taxon>Natrialbaceae</taxon>
        <taxon>Natrinema</taxon>
    </lineage>
</organism>
<name>L9ZAD9_9EURY</name>
<sequence length="57" mass="6265">MVEDEDRAVGAISTPATILLAIRSPGDRDFGPSESSFRLEIRRVTGVTVLYWSSLLL</sequence>
<reference evidence="1 2" key="1">
    <citation type="journal article" date="2014" name="PLoS Genet.">
        <title>Phylogenetically driven sequencing of extremely halophilic archaea reveals strategies for static and dynamic osmo-response.</title>
        <authorList>
            <person name="Becker E.A."/>
            <person name="Seitzer P.M."/>
            <person name="Tritt A."/>
            <person name="Larsen D."/>
            <person name="Krusor M."/>
            <person name="Yao A.I."/>
            <person name="Wu D."/>
            <person name="Madern D."/>
            <person name="Eisen J.A."/>
            <person name="Darling A.E."/>
            <person name="Facciotti M.T."/>
        </authorList>
    </citation>
    <scope>NUCLEOTIDE SEQUENCE [LARGE SCALE GENOMIC DNA]</scope>
    <source>
        <strain evidence="1 2">JCM 14663</strain>
    </source>
</reference>
<protein>
    <submittedName>
        <fullName evidence="1">Uncharacterized protein</fullName>
    </submittedName>
</protein>
<dbReference type="Proteomes" id="UP000011592">
    <property type="component" value="Unassembled WGS sequence"/>
</dbReference>
<dbReference type="EMBL" id="AOIJ01000039">
    <property type="protein sequence ID" value="ELY82123.1"/>
    <property type="molecule type" value="Genomic_DNA"/>
</dbReference>
<keyword evidence="2" id="KW-1185">Reference proteome</keyword>
<accession>L9ZAD9</accession>
<evidence type="ECO:0000313" key="1">
    <source>
        <dbReference type="EMBL" id="ELY82123.1"/>
    </source>
</evidence>
<comment type="caution">
    <text evidence="1">The sequence shown here is derived from an EMBL/GenBank/DDBJ whole genome shotgun (WGS) entry which is preliminary data.</text>
</comment>
<dbReference type="AlphaFoldDB" id="L9ZAD9"/>
<proteinExistence type="predicted"/>